<comment type="caution">
    <text evidence="3">The sequence shown here is derived from an EMBL/GenBank/DDBJ whole genome shotgun (WGS) entry which is preliminary data.</text>
</comment>
<feature type="chain" id="PRO_5045994195" description="PEP-CTERM protein-sorting domain-containing protein" evidence="2">
    <location>
        <begin position="21"/>
        <end position="247"/>
    </location>
</feature>
<organism evidence="3 4">
    <name type="scientific">Pacificimonas pallii</name>
    <dbReference type="NCBI Taxonomy" id="2827236"/>
    <lineage>
        <taxon>Bacteria</taxon>
        <taxon>Pseudomonadati</taxon>
        <taxon>Pseudomonadota</taxon>
        <taxon>Alphaproteobacteria</taxon>
        <taxon>Sphingomonadales</taxon>
        <taxon>Sphingosinicellaceae</taxon>
        <taxon>Pacificimonas</taxon>
    </lineage>
</organism>
<feature type="signal peptide" evidence="2">
    <location>
        <begin position="1"/>
        <end position="20"/>
    </location>
</feature>
<name>A0ABS6SG22_9SPHN</name>
<evidence type="ECO:0000313" key="3">
    <source>
        <dbReference type="EMBL" id="MBV7256856.1"/>
    </source>
</evidence>
<keyword evidence="1" id="KW-0812">Transmembrane</keyword>
<proteinExistence type="predicted"/>
<keyword evidence="2" id="KW-0732">Signal</keyword>
<evidence type="ECO:0000256" key="1">
    <source>
        <dbReference type="SAM" id="Phobius"/>
    </source>
</evidence>
<dbReference type="EMBL" id="JAGSPA010000003">
    <property type="protein sequence ID" value="MBV7256856.1"/>
    <property type="molecule type" value="Genomic_DNA"/>
</dbReference>
<evidence type="ECO:0000256" key="2">
    <source>
        <dbReference type="SAM" id="SignalP"/>
    </source>
</evidence>
<feature type="transmembrane region" description="Helical" evidence="1">
    <location>
        <begin position="222"/>
        <end position="241"/>
    </location>
</feature>
<dbReference type="Proteomes" id="UP000722336">
    <property type="component" value="Unassembled WGS sequence"/>
</dbReference>
<protein>
    <recommendedName>
        <fullName evidence="5">PEP-CTERM protein-sorting domain-containing protein</fullName>
    </recommendedName>
</protein>
<keyword evidence="4" id="KW-1185">Reference proteome</keyword>
<evidence type="ECO:0008006" key="5">
    <source>
        <dbReference type="Google" id="ProtNLM"/>
    </source>
</evidence>
<accession>A0ABS6SG22</accession>
<reference evidence="3 4" key="1">
    <citation type="submission" date="2021-04" db="EMBL/GenBank/DDBJ databases">
        <authorList>
            <person name="Pira H."/>
            <person name="Risdian C."/>
            <person name="Wink J."/>
        </authorList>
    </citation>
    <scope>NUCLEOTIDE SEQUENCE [LARGE SCALE GENOMIC DNA]</scope>
    <source>
        <strain evidence="3 4">WHA3</strain>
    </source>
</reference>
<sequence>MKIYMIAGAIAFGATQSALATVVNGDFETGDFTGFTVEANEGTLAGDAIDETLFSSVGELGGSQVAQLDTLNLDFDMDGQIFDALGVLTLNQRVTVSPDAPLLTFDVGVIGNSADPTGSGTSDRDDVLILRIATLRTFDIFVGGFDVNPGGIPEFFDIDVAATNIPDAVLDTRVEIDLTRYLGGFARTFDIEFQLFNRNDGRRTRFGIDNLSFPIDAPPRDIPAPAGLMLMLLGTGLLSVLNSKRSA</sequence>
<keyword evidence="1" id="KW-0472">Membrane</keyword>
<keyword evidence="1" id="KW-1133">Transmembrane helix</keyword>
<evidence type="ECO:0000313" key="4">
    <source>
        <dbReference type="Proteomes" id="UP000722336"/>
    </source>
</evidence>
<dbReference type="RefSeq" id="WP_218445679.1">
    <property type="nucleotide sequence ID" value="NZ_JAGSPA010000003.1"/>
</dbReference>
<gene>
    <name evidence="3" type="ORF">KCG44_08660</name>
</gene>